<proteinExistence type="predicted"/>
<dbReference type="RefSeq" id="WP_165760439.1">
    <property type="nucleotide sequence ID" value="NZ_LWBP01000215.1"/>
</dbReference>
<name>A0A1V9F0T8_9BACT</name>
<dbReference type="EMBL" id="LWBP01000215">
    <property type="protein sequence ID" value="OQP51960.1"/>
    <property type="molecule type" value="Genomic_DNA"/>
</dbReference>
<dbReference type="STRING" id="550983.A4R26_29105"/>
<gene>
    <name evidence="2" type="ORF">A4R26_29105</name>
</gene>
<dbReference type="Pfam" id="PF10988">
    <property type="entry name" value="DUF2807"/>
    <property type="match status" value="1"/>
</dbReference>
<dbReference type="Proteomes" id="UP000192276">
    <property type="component" value="Unassembled WGS sequence"/>
</dbReference>
<feature type="domain" description="Putative auto-transporter adhesin head GIN" evidence="1">
    <location>
        <begin position="37"/>
        <end position="218"/>
    </location>
</feature>
<reference evidence="3" key="1">
    <citation type="submission" date="2016-04" db="EMBL/GenBank/DDBJ databases">
        <authorList>
            <person name="Chen L."/>
            <person name="Zhuang W."/>
            <person name="Wang G."/>
        </authorList>
    </citation>
    <scope>NUCLEOTIDE SEQUENCE [LARGE SCALE GENOMIC DNA]</scope>
    <source>
        <strain evidence="3">208</strain>
    </source>
</reference>
<keyword evidence="3" id="KW-1185">Reference proteome</keyword>
<organism evidence="2 3">
    <name type="scientific">Niastella populi</name>
    <dbReference type="NCBI Taxonomy" id="550983"/>
    <lineage>
        <taxon>Bacteria</taxon>
        <taxon>Pseudomonadati</taxon>
        <taxon>Bacteroidota</taxon>
        <taxon>Chitinophagia</taxon>
        <taxon>Chitinophagales</taxon>
        <taxon>Chitinophagaceae</taxon>
        <taxon>Niastella</taxon>
    </lineage>
</organism>
<sequence length="235" mass="24962">MFSRLLTSILLLINLMGYSQGKVIYDPNVVKRPVESFQAITVSDGIDLYLSQGGEEVLAVSANETSHRDKIKTVVEKGVLKIFLEQGWNWKFKKLRAYVSVKEIKKLRASGGSDIVVKDSLKCDQLHIVLSGGSDFSGRITANFLTVEQSGGSDANVTGNAVNAKVGVSGGSDFRGYGLIAEYAILQTSGGSDASITVLKEMAATASGGGDVNYKGNPVIKYRSASGGGSISKRD</sequence>
<comment type="caution">
    <text evidence="2">The sequence shown here is derived from an EMBL/GenBank/DDBJ whole genome shotgun (WGS) entry which is preliminary data.</text>
</comment>
<evidence type="ECO:0000259" key="1">
    <source>
        <dbReference type="Pfam" id="PF10988"/>
    </source>
</evidence>
<dbReference type="InterPro" id="IPR021255">
    <property type="entry name" value="DUF2807"/>
</dbReference>
<dbReference type="Gene3D" id="2.160.20.120">
    <property type="match status" value="1"/>
</dbReference>
<accession>A0A1V9F0T8</accession>
<protein>
    <recommendedName>
        <fullName evidence="1">Putative auto-transporter adhesin head GIN domain-containing protein</fullName>
    </recommendedName>
</protein>
<evidence type="ECO:0000313" key="2">
    <source>
        <dbReference type="EMBL" id="OQP51960.1"/>
    </source>
</evidence>
<evidence type="ECO:0000313" key="3">
    <source>
        <dbReference type="Proteomes" id="UP000192276"/>
    </source>
</evidence>
<dbReference type="AlphaFoldDB" id="A0A1V9F0T8"/>